<feature type="domain" description="F-box" evidence="1">
    <location>
        <begin position="7"/>
        <end position="53"/>
    </location>
</feature>
<dbReference type="Proteomes" id="UP000824890">
    <property type="component" value="Unassembled WGS sequence"/>
</dbReference>
<dbReference type="Pfam" id="PF07734">
    <property type="entry name" value="FBA_1"/>
    <property type="match status" value="1"/>
</dbReference>
<dbReference type="InterPro" id="IPR015915">
    <property type="entry name" value="Kelch-typ_b-propeller"/>
</dbReference>
<dbReference type="Pfam" id="PF00646">
    <property type="entry name" value="F-box"/>
    <property type="match status" value="1"/>
</dbReference>
<gene>
    <name evidence="2" type="ORF">HID58_035523</name>
</gene>
<protein>
    <recommendedName>
        <fullName evidence="1">F-box domain-containing protein</fullName>
    </recommendedName>
</protein>
<dbReference type="PANTHER" id="PTHR31672:SF13">
    <property type="entry name" value="F-BOX PROTEIN CPR30-LIKE"/>
    <property type="match status" value="1"/>
</dbReference>
<reference evidence="2 3" key="1">
    <citation type="submission" date="2021-05" db="EMBL/GenBank/DDBJ databases">
        <title>Genome Assembly of Synthetic Allotetraploid Brassica napus Reveals Homoeologous Exchanges between Subgenomes.</title>
        <authorList>
            <person name="Davis J.T."/>
        </authorList>
    </citation>
    <scope>NUCLEOTIDE SEQUENCE [LARGE SCALE GENOMIC DNA]</scope>
    <source>
        <strain evidence="3">cv. Da-Ae</strain>
        <tissue evidence="2">Seedling</tissue>
    </source>
</reference>
<feature type="non-terminal residue" evidence="2">
    <location>
        <position position="1"/>
    </location>
</feature>
<proteinExistence type="predicted"/>
<dbReference type="InterPro" id="IPR036047">
    <property type="entry name" value="F-box-like_dom_sf"/>
</dbReference>
<dbReference type="PROSITE" id="PS50181">
    <property type="entry name" value="FBOX"/>
    <property type="match status" value="1"/>
</dbReference>
<evidence type="ECO:0000313" key="2">
    <source>
        <dbReference type="EMBL" id="KAH0912202.1"/>
    </source>
</evidence>
<evidence type="ECO:0000259" key="1">
    <source>
        <dbReference type="PROSITE" id="PS50181"/>
    </source>
</evidence>
<dbReference type="InterPro" id="IPR050796">
    <property type="entry name" value="SCF_F-box_component"/>
</dbReference>
<dbReference type="SUPFAM" id="SSF81383">
    <property type="entry name" value="F-box domain"/>
    <property type="match status" value="1"/>
</dbReference>
<dbReference type="InterPro" id="IPR006527">
    <property type="entry name" value="F-box-assoc_dom_typ1"/>
</dbReference>
<dbReference type="PANTHER" id="PTHR31672">
    <property type="entry name" value="BNACNNG10540D PROTEIN"/>
    <property type="match status" value="1"/>
</dbReference>
<evidence type="ECO:0000313" key="3">
    <source>
        <dbReference type="Proteomes" id="UP000824890"/>
    </source>
</evidence>
<comment type="caution">
    <text evidence="2">The sequence shown here is derived from an EMBL/GenBank/DDBJ whole genome shotgun (WGS) entry which is preliminary data.</text>
</comment>
<dbReference type="EMBL" id="JAGKQM010000009">
    <property type="protein sequence ID" value="KAH0912202.1"/>
    <property type="molecule type" value="Genomic_DNA"/>
</dbReference>
<dbReference type="SMART" id="SM00256">
    <property type="entry name" value="FBOX"/>
    <property type="match status" value="1"/>
</dbReference>
<organism evidence="2 3">
    <name type="scientific">Brassica napus</name>
    <name type="common">Rape</name>
    <dbReference type="NCBI Taxonomy" id="3708"/>
    <lineage>
        <taxon>Eukaryota</taxon>
        <taxon>Viridiplantae</taxon>
        <taxon>Streptophyta</taxon>
        <taxon>Embryophyta</taxon>
        <taxon>Tracheophyta</taxon>
        <taxon>Spermatophyta</taxon>
        <taxon>Magnoliopsida</taxon>
        <taxon>eudicotyledons</taxon>
        <taxon>Gunneridae</taxon>
        <taxon>Pentapetalae</taxon>
        <taxon>rosids</taxon>
        <taxon>malvids</taxon>
        <taxon>Brassicales</taxon>
        <taxon>Brassicaceae</taxon>
        <taxon>Brassiceae</taxon>
        <taxon>Brassica</taxon>
    </lineage>
</organism>
<sequence length="436" mass="51197">VAMEGKRRRGVNIPHDIVDEILGKVPVKSLVRFKVVSKEWRRSIESTCFIEKQIRYQKSLGGARILSVSGKKRRNSLGLEKLLITPCSGSIQTCPYRPIKPFRPTYDFNVSEPCDGLFCVYTKTKIFKFNLVNPATNSLRILPAPTSTLDEVYGQTRFSLLGIGRESFVSPKYKLLWFFHCDDRLVNESTRCKVFALDSNNWRYVDPPNCLIYFDQPIIHLDGVLYCFSFYREEMGYHQPCICNLLAFDLHTETIWSLESRDCHELSMCILNHRPCIFKKRLGDNDLLFKIWGLDINKSSWEVMYSIEFSCFPPEFYNRFIIPVATINNYVIISNYYHDIWVLYGSKTHIFPYKFTASKYHMCFFETLRPSLQNMGHKQEFMGSYDRIIIPMATINNYVIISNYYHRIWVLHGSKTHILRYPFTASKSYVFFFETL</sequence>
<dbReference type="SUPFAM" id="SSF117281">
    <property type="entry name" value="Kelch motif"/>
    <property type="match status" value="1"/>
</dbReference>
<dbReference type="InterPro" id="IPR001810">
    <property type="entry name" value="F-box_dom"/>
</dbReference>
<feature type="non-terminal residue" evidence="2">
    <location>
        <position position="436"/>
    </location>
</feature>
<accession>A0ABQ8C617</accession>
<keyword evidence="3" id="KW-1185">Reference proteome</keyword>
<name>A0ABQ8C617_BRANA</name>